<reference evidence="5 6" key="1">
    <citation type="submission" date="2016-10" db="EMBL/GenBank/DDBJ databases">
        <authorList>
            <person name="de Groot N.N."/>
        </authorList>
    </citation>
    <scope>NUCLEOTIDE SEQUENCE [LARGE SCALE GENOMIC DNA]</scope>
    <source>
        <strain evidence="5 6">L 420-91</strain>
    </source>
</reference>
<evidence type="ECO:0000259" key="4">
    <source>
        <dbReference type="PROSITE" id="PS50930"/>
    </source>
</evidence>
<proteinExistence type="predicted"/>
<dbReference type="PROSITE" id="PS50930">
    <property type="entry name" value="HTH_LYTTR"/>
    <property type="match status" value="1"/>
</dbReference>
<dbReference type="InterPro" id="IPR011006">
    <property type="entry name" value="CheY-like_superfamily"/>
</dbReference>
<organism evidence="5 6">
    <name type="scientific">Aneurinibacillus thermoaerophilus</name>
    <dbReference type="NCBI Taxonomy" id="143495"/>
    <lineage>
        <taxon>Bacteria</taxon>
        <taxon>Bacillati</taxon>
        <taxon>Bacillota</taxon>
        <taxon>Bacilli</taxon>
        <taxon>Bacillales</taxon>
        <taxon>Paenibacillaceae</taxon>
        <taxon>Aneurinibacillus group</taxon>
        <taxon>Aneurinibacillus</taxon>
    </lineage>
</organism>
<feature type="modified residue" description="4-aspartylphosphate" evidence="2">
    <location>
        <position position="54"/>
    </location>
</feature>
<dbReference type="InterPro" id="IPR001789">
    <property type="entry name" value="Sig_transdc_resp-reg_receiver"/>
</dbReference>
<evidence type="ECO:0000259" key="3">
    <source>
        <dbReference type="PROSITE" id="PS50110"/>
    </source>
</evidence>
<dbReference type="Gene3D" id="2.40.50.1020">
    <property type="entry name" value="LytTr DNA-binding domain"/>
    <property type="match status" value="1"/>
</dbReference>
<dbReference type="InterPro" id="IPR050595">
    <property type="entry name" value="Bact_response_regulator"/>
</dbReference>
<dbReference type="PROSITE" id="PS50110">
    <property type="entry name" value="RESPONSE_REGULATORY"/>
    <property type="match status" value="1"/>
</dbReference>
<dbReference type="GO" id="GO:0000160">
    <property type="term" value="P:phosphorelay signal transduction system"/>
    <property type="evidence" value="ECO:0007669"/>
    <property type="project" value="InterPro"/>
</dbReference>
<dbReference type="EMBL" id="FNDE01000030">
    <property type="protein sequence ID" value="SDH52428.1"/>
    <property type="molecule type" value="Genomic_DNA"/>
</dbReference>
<feature type="domain" description="Response regulatory" evidence="3">
    <location>
        <begin position="2"/>
        <end position="117"/>
    </location>
</feature>
<dbReference type="PANTHER" id="PTHR44591">
    <property type="entry name" value="STRESS RESPONSE REGULATOR PROTEIN 1"/>
    <property type="match status" value="1"/>
</dbReference>
<evidence type="ECO:0000256" key="2">
    <source>
        <dbReference type="PROSITE-ProRule" id="PRU00169"/>
    </source>
</evidence>
<dbReference type="RefSeq" id="WP_057899994.1">
    <property type="nucleotide sequence ID" value="NZ_FNDE01000030.1"/>
</dbReference>
<dbReference type="AlphaFoldDB" id="A0A1G8D3S4"/>
<accession>A0A1G8D3S4</accession>
<dbReference type="SMART" id="SM00850">
    <property type="entry name" value="LytTR"/>
    <property type="match status" value="1"/>
</dbReference>
<dbReference type="CDD" id="cd00156">
    <property type="entry name" value="REC"/>
    <property type="match status" value="1"/>
</dbReference>
<sequence length="240" mass="27535">MNILVCEDNKFQAQTLVDHLKTLEYIDHVDVVNTGEAMISAVLEKNDITAIFLDIDLPDMNGLEAYGILKMRGKHIPAVLITGMKPLASDTYHLDIIDVIEKPYLPPRVEEALRKIRLHIEYQRFIRVGGMYVPIINDKIIQVVPDDILFFESCSRGVKVHIVHDTIEAKYIPLKVYEEYLRNHGFVFSHRAFLVNTNKIAAVNDEGIFFKGEKERKALVAEERSGLIRKLLRRLDILPT</sequence>
<evidence type="ECO:0000256" key="1">
    <source>
        <dbReference type="ARBA" id="ARBA00022553"/>
    </source>
</evidence>
<dbReference type="Pfam" id="PF04397">
    <property type="entry name" value="LytTR"/>
    <property type="match status" value="1"/>
</dbReference>
<dbReference type="OrthoDB" id="3190595at2"/>
<keyword evidence="1 2" id="KW-0597">Phosphoprotein</keyword>
<dbReference type="Proteomes" id="UP000198956">
    <property type="component" value="Unassembled WGS sequence"/>
</dbReference>
<evidence type="ECO:0000313" key="5">
    <source>
        <dbReference type="EMBL" id="SDH52428.1"/>
    </source>
</evidence>
<dbReference type="PANTHER" id="PTHR44591:SF3">
    <property type="entry name" value="RESPONSE REGULATORY DOMAIN-CONTAINING PROTEIN"/>
    <property type="match status" value="1"/>
</dbReference>
<feature type="domain" description="HTH LytTR-type" evidence="4">
    <location>
        <begin position="131"/>
        <end position="234"/>
    </location>
</feature>
<protein>
    <submittedName>
        <fullName evidence="5">Two component transcriptional regulator, LytTR family</fullName>
    </submittedName>
</protein>
<evidence type="ECO:0000313" key="6">
    <source>
        <dbReference type="Proteomes" id="UP000198956"/>
    </source>
</evidence>
<name>A0A1G8D3S4_ANETH</name>
<dbReference type="Gene3D" id="3.40.50.2300">
    <property type="match status" value="1"/>
</dbReference>
<dbReference type="InterPro" id="IPR007492">
    <property type="entry name" value="LytTR_DNA-bd_dom"/>
</dbReference>
<dbReference type="Pfam" id="PF00072">
    <property type="entry name" value="Response_reg"/>
    <property type="match status" value="1"/>
</dbReference>
<dbReference type="GO" id="GO:0003677">
    <property type="term" value="F:DNA binding"/>
    <property type="evidence" value="ECO:0007669"/>
    <property type="project" value="InterPro"/>
</dbReference>
<gene>
    <name evidence="5" type="ORF">SAMN04489735_103020</name>
</gene>
<dbReference type="SUPFAM" id="SSF52172">
    <property type="entry name" value="CheY-like"/>
    <property type="match status" value="1"/>
</dbReference>
<dbReference type="SMART" id="SM00448">
    <property type="entry name" value="REC"/>
    <property type="match status" value="1"/>
</dbReference>